<dbReference type="EMBL" id="ML005597">
    <property type="protein sequence ID" value="RKP17993.1"/>
    <property type="molecule type" value="Genomic_DNA"/>
</dbReference>
<dbReference type="Proteomes" id="UP000281549">
    <property type="component" value="Unassembled WGS sequence"/>
</dbReference>
<dbReference type="InterPro" id="IPR017441">
    <property type="entry name" value="Protein_kinase_ATP_BS"/>
</dbReference>
<evidence type="ECO:0000256" key="3">
    <source>
        <dbReference type="ARBA" id="ARBA00022741"/>
    </source>
</evidence>
<dbReference type="PROSITE" id="PS50011">
    <property type="entry name" value="PROTEIN_KINASE_DOM"/>
    <property type="match status" value="1"/>
</dbReference>
<evidence type="ECO:0000256" key="8">
    <source>
        <dbReference type="RuleBase" id="RU000304"/>
    </source>
</evidence>
<evidence type="ECO:0000313" key="11">
    <source>
        <dbReference type="Proteomes" id="UP000281549"/>
    </source>
</evidence>
<keyword evidence="2" id="KW-0808">Transferase</keyword>
<evidence type="ECO:0000256" key="7">
    <source>
        <dbReference type="PROSITE-ProRule" id="PRU10141"/>
    </source>
</evidence>
<feature type="binding site" evidence="7">
    <location>
        <position position="52"/>
    </location>
    <ligand>
        <name>ATP</name>
        <dbReference type="ChEBI" id="CHEBI:30616"/>
    </ligand>
</feature>
<dbReference type="PROSITE" id="PS00108">
    <property type="entry name" value="PROTEIN_KINASE_ST"/>
    <property type="match status" value="1"/>
</dbReference>
<gene>
    <name evidence="10" type="ORF">ROZALSC1DRAFT_15676</name>
</gene>
<proteinExistence type="inferred from homology"/>
<comment type="similarity">
    <text evidence="6">Belongs to the protein kinase superfamily. STE Ser/Thr protein kinase family. MAP kinase kinase subfamily.</text>
</comment>
<keyword evidence="1 8" id="KW-0723">Serine/threonine-protein kinase</keyword>
<sequence length="193" mass="21386">MTTQVDPLEAQLRGFGNIQSADLKLVNELGAGNGGVVSKVIHIPTQIVMARKVIPIENNPTIRKNIMTELNTLKKCQSEYIVSSYGAFIDEGNVSICMEFMDVGSLDRISKLGPIPEQIIGSILDSVLRGLVYLYEIHRIIHRDIKPSNILFNSFGQVKICDFGVSRQLTNSIANSFVGTSSYMAVSDKKFRY</sequence>
<dbReference type="PROSITE" id="PS00107">
    <property type="entry name" value="PROTEIN_KINASE_ATP"/>
    <property type="match status" value="1"/>
</dbReference>
<evidence type="ECO:0000256" key="2">
    <source>
        <dbReference type="ARBA" id="ARBA00022679"/>
    </source>
</evidence>
<dbReference type="InterPro" id="IPR008271">
    <property type="entry name" value="Ser/Thr_kinase_AS"/>
</dbReference>
<evidence type="ECO:0000259" key="9">
    <source>
        <dbReference type="PROSITE" id="PS50011"/>
    </source>
</evidence>
<evidence type="ECO:0000256" key="4">
    <source>
        <dbReference type="ARBA" id="ARBA00022777"/>
    </source>
</evidence>
<dbReference type="GO" id="GO:0000165">
    <property type="term" value="P:MAPK cascade"/>
    <property type="evidence" value="ECO:0007669"/>
    <property type="project" value="UniProtKB-ARBA"/>
</dbReference>
<dbReference type="InterPro" id="IPR050915">
    <property type="entry name" value="MAP_kinase_kinase"/>
</dbReference>
<dbReference type="InterPro" id="IPR000719">
    <property type="entry name" value="Prot_kinase_dom"/>
</dbReference>
<dbReference type="GO" id="GO:0005524">
    <property type="term" value="F:ATP binding"/>
    <property type="evidence" value="ECO:0007669"/>
    <property type="project" value="UniProtKB-UniRule"/>
</dbReference>
<dbReference type="AlphaFoldDB" id="A0A4P9YER2"/>
<name>A0A4P9YER2_ROZAC</name>
<dbReference type="SMART" id="SM00220">
    <property type="entry name" value="S_TKc"/>
    <property type="match status" value="1"/>
</dbReference>
<evidence type="ECO:0000256" key="1">
    <source>
        <dbReference type="ARBA" id="ARBA00022527"/>
    </source>
</evidence>
<dbReference type="PANTHER" id="PTHR47448">
    <property type="entry name" value="DUAL SPECIFICITY MITOGEN-ACTIVATED PROTEIN KINASE KINASE DSOR1-LIKE PROTEIN"/>
    <property type="match status" value="1"/>
</dbReference>
<accession>A0A4P9YER2</accession>
<dbReference type="GO" id="GO:0004674">
    <property type="term" value="F:protein serine/threonine kinase activity"/>
    <property type="evidence" value="ECO:0007669"/>
    <property type="project" value="UniProtKB-KW"/>
</dbReference>
<keyword evidence="4 10" id="KW-0418">Kinase</keyword>
<dbReference type="Gene3D" id="3.30.200.20">
    <property type="entry name" value="Phosphorylase Kinase, domain 1"/>
    <property type="match status" value="1"/>
</dbReference>
<keyword evidence="3 7" id="KW-0547">Nucleotide-binding</keyword>
<reference evidence="11" key="1">
    <citation type="journal article" date="2018" name="Nat. Microbiol.">
        <title>Leveraging single-cell genomics to expand the fungal tree of life.</title>
        <authorList>
            <person name="Ahrendt S.R."/>
            <person name="Quandt C.A."/>
            <person name="Ciobanu D."/>
            <person name="Clum A."/>
            <person name="Salamov A."/>
            <person name="Andreopoulos B."/>
            <person name="Cheng J.F."/>
            <person name="Woyke T."/>
            <person name="Pelin A."/>
            <person name="Henrissat B."/>
            <person name="Reynolds N.K."/>
            <person name="Benny G.L."/>
            <person name="Smith M.E."/>
            <person name="James T.Y."/>
            <person name="Grigoriev I.V."/>
        </authorList>
    </citation>
    <scope>NUCLEOTIDE SEQUENCE [LARGE SCALE GENOMIC DNA]</scope>
    <source>
        <strain evidence="11">CSF55</strain>
    </source>
</reference>
<evidence type="ECO:0000256" key="6">
    <source>
        <dbReference type="ARBA" id="ARBA00038035"/>
    </source>
</evidence>
<dbReference type="PANTHER" id="PTHR47448:SF1">
    <property type="entry name" value="SERINE_THREONINE-PROTEIN KINASE STE7 HOMOLOG"/>
    <property type="match status" value="1"/>
</dbReference>
<dbReference type="GO" id="GO:0004712">
    <property type="term" value="F:protein serine/threonine/tyrosine kinase activity"/>
    <property type="evidence" value="ECO:0007669"/>
    <property type="project" value="UniProtKB-ARBA"/>
</dbReference>
<dbReference type="FunFam" id="3.30.200.20:FF:000040">
    <property type="entry name" value="Dual specificity mitogen-activated protein kinase kinase"/>
    <property type="match status" value="1"/>
</dbReference>
<dbReference type="InterPro" id="IPR011009">
    <property type="entry name" value="Kinase-like_dom_sf"/>
</dbReference>
<protein>
    <submittedName>
        <fullName evidence="10">Kinase-like protein</fullName>
    </submittedName>
</protein>
<evidence type="ECO:0000313" key="10">
    <source>
        <dbReference type="EMBL" id="RKP17993.1"/>
    </source>
</evidence>
<dbReference type="Pfam" id="PF00069">
    <property type="entry name" value="Pkinase"/>
    <property type="match status" value="1"/>
</dbReference>
<evidence type="ECO:0000256" key="5">
    <source>
        <dbReference type="ARBA" id="ARBA00022840"/>
    </source>
</evidence>
<keyword evidence="5 7" id="KW-0067">ATP-binding</keyword>
<dbReference type="Gene3D" id="1.10.510.10">
    <property type="entry name" value="Transferase(Phosphotransferase) domain 1"/>
    <property type="match status" value="1"/>
</dbReference>
<feature type="domain" description="Protein kinase" evidence="9">
    <location>
        <begin position="23"/>
        <end position="193"/>
    </location>
</feature>
<dbReference type="SUPFAM" id="SSF56112">
    <property type="entry name" value="Protein kinase-like (PK-like)"/>
    <property type="match status" value="1"/>
</dbReference>
<organism evidence="10 11">
    <name type="scientific">Rozella allomycis (strain CSF55)</name>
    <dbReference type="NCBI Taxonomy" id="988480"/>
    <lineage>
        <taxon>Eukaryota</taxon>
        <taxon>Fungi</taxon>
        <taxon>Fungi incertae sedis</taxon>
        <taxon>Cryptomycota</taxon>
        <taxon>Cryptomycota incertae sedis</taxon>
        <taxon>Rozella</taxon>
    </lineage>
</organism>